<reference evidence="2 3" key="1">
    <citation type="journal article" date="2016" name="Environ. Microbiol.">
        <title>New Methyloceanibacter diversity from North Sea sediments includes methanotroph containing solely the soluble methane monooxygenase.</title>
        <authorList>
            <person name="Vekeman B."/>
            <person name="Kerckhof F.M."/>
            <person name="Cremers G."/>
            <person name="de Vos P."/>
            <person name="Vandamme P."/>
            <person name="Boon N."/>
            <person name="Op den Camp H.J."/>
            <person name="Heylen K."/>
        </authorList>
    </citation>
    <scope>NUCLEOTIDE SEQUENCE [LARGE SCALE GENOMIC DNA]</scope>
    <source>
        <strain evidence="2 3">R-67175</strain>
    </source>
</reference>
<gene>
    <name evidence="2" type="ORF">AUC69_12910</name>
</gene>
<dbReference type="Proteomes" id="UP000094472">
    <property type="component" value="Unassembled WGS sequence"/>
</dbReference>
<organism evidence="2 3">
    <name type="scientific">Methyloceanibacter superfactus</name>
    <dbReference type="NCBI Taxonomy" id="1774969"/>
    <lineage>
        <taxon>Bacteria</taxon>
        <taxon>Pseudomonadati</taxon>
        <taxon>Pseudomonadota</taxon>
        <taxon>Alphaproteobacteria</taxon>
        <taxon>Hyphomicrobiales</taxon>
        <taxon>Hyphomicrobiaceae</taxon>
        <taxon>Methyloceanibacter</taxon>
    </lineage>
</organism>
<evidence type="ECO:0000259" key="1">
    <source>
        <dbReference type="PROSITE" id="PS50146"/>
    </source>
</evidence>
<dbReference type="GO" id="GO:0005524">
    <property type="term" value="F:ATP binding"/>
    <property type="evidence" value="ECO:0007669"/>
    <property type="project" value="InterPro"/>
</dbReference>
<comment type="caution">
    <text evidence="2">The sequence shown here is derived from an EMBL/GenBank/DDBJ whole genome shotgun (WGS) entry which is preliminary data.</text>
</comment>
<dbReference type="GO" id="GO:0016301">
    <property type="term" value="F:kinase activity"/>
    <property type="evidence" value="ECO:0007669"/>
    <property type="project" value="InterPro"/>
</dbReference>
<dbReference type="STRING" id="1774969.AUC69_12910"/>
<dbReference type="SUPFAM" id="SSF111331">
    <property type="entry name" value="NAD kinase/diacylglycerol kinase-like"/>
    <property type="match status" value="1"/>
</dbReference>
<dbReference type="GO" id="GO:0008654">
    <property type="term" value="P:phospholipid biosynthetic process"/>
    <property type="evidence" value="ECO:0007669"/>
    <property type="project" value="InterPro"/>
</dbReference>
<dbReference type="NCBIfam" id="TIGR00147">
    <property type="entry name" value="YegS/Rv2252/BmrU family lipid kinase"/>
    <property type="match status" value="1"/>
</dbReference>
<dbReference type="GO" id="GO:0005829">
    <property type="term" value="C:cytosol"/>
    <property type="evidence" value="ECO:0007669"/>
    <property type="project" value="TreeGrafter"/>
</dbReference>
<protein>
    <recommendedName>
        <fullName evidence="1">DAGKc domain-containing protein</fullName>
    </recommendedName>
</protein>
<keyword evidence="3" id="KW-1185">Reference proteome</keyword>
<dbReference type="InterPro" id="IPR045540">
    <property type="entry name" value="YegS/DAGK_C"/>
</dbReference>
<dbReference type="PANTHER" id="PTHR30492">
    <property type="entry name" value="METHYLGLYOXAL SYNTHASE"/>
    <property type="match status" value="1"/>
</dbReference>
<dbReference type="Pfam" id="PF00781">
    <property type="entry name" value="DAGK_cat"/>
    <property type="match status" value="1"/>
</dbReference>
<dbReference type="EMBL" id="LPWF01000027">
    <property type="protein sequence ID" value="ODR97021.1"/>
    <property type="molecule type" value="Genomic_DNA"/>
</dbReference>
<dbReference type="PANTHER" id="PTHR30492:SF0">
    <property type="entry name" value="METHYLGLYOXAL SYNTHASE"/>
    <property type="match status" value="1"/>
</dbReference>
<dbReference type="GO" id="GO:0019242">
    <property type="term" value="P:methylglyoxal biosynthetic process"/>
    <property type="evidence" value="ECO:0007669"/>
    <property type="project" value="InterPro"/>
</dbReference>
<dbReference type="PROSITE" id="PS50146">
    <property type="entry name" value="DAGK"/>
    <property type="match status" value="1"/>
</dbReference>
<accession>A0A1E3VUR7</accession>
<dbReference type="InterPro" id="IPR004363">
    <property type="entry name" value="Methylgl_synth"/>
</dbReference>
<evidence type="ECO:0000313" key="2">
    <source>
        <dbReference type="EMBL" id="ODR97021.1"/>
    </source>
</evidence>
<proteinExistence type="predicted"/>
<dbReference type="InterPro" id="IPR016064">
    <property type="entry name" value="NAD/diacylglycerol_kinase_sf"/>
</dbReference>
<dbReference type="InterPro" id="IPR005218">
    <property type="entry name" value="Diacylglycerol/lipid_kinase"/>
</dbReference>
<feature type="domain" description="DAGKc" evidence="1">
    <location>
        <begin position="24"/>
        <end position="107"/>
    </location>
</feature>
<sequence length="283" mass="29637">MPTLPGWLSARADSVFVACGSRDEMAQTLKEHGASADRIVIGGGDGTISSALPEILALGKPLAVLPLGTANDFANTLGMPADVYEAAEIALGGRTHKIDVGLVNGTPFVNVASVGVAANVAHAQSAELKRRWRMFAYVISLLHAARESNPFIVKISADGQATWSGPVYQVSVGNGRFHGGGLTVAEHAAIDDGKLDLYLVTPGPFWELVACITHLKFGFAKPTLLQRSCAEHVTIATRSPKPINADGETRSQTPAELSVMRQGLTVIVPHALPAGHRGLVGIG</sequence>
<evidence type="ECO:0000313" key="3">
    <source>
        <dbReference type="Proteomes" id="UP000094472"/>
    </source>
</evidence>
<dbReference type="Gene3D" id="3.40.50.10330">
    <property type="entry name" value="Probable inorganic polyphosphate/atp-NAD kinase, domain 1"/>
    <property type="match status" value="1"/>
</dbReference>
<dbReference type="GO" id="GO:0008929">
    <property type="term" value="F:methylglyoxal synthase activity"/>
    <property type="evidence" value="ECO:0007669"/>
    <property type="project" value="InterPro"/>
</dbReference>
<dbReference type="InterPro" id="IPR001206">
    <property type="entry name" value="Diacylglycerol_kinase_cat_dom"/>
</dbReference>
<dbReference type="Gene3D" id="2.60.200.40">
    <property type="match status" value="1"/>
</dbReference>
<name>A0A1E3VUR7_9HYPH</name>
<dbReference type="InterPro" id="IPR017438">
    <property type="entry name" value="ATP-NAD_kinase_N"/>
</dbReference>
<dbReference type="AlphaFoldDB" id="A0A1E3VUR7"/>
<dbReference type="Pfam" id="PF19279">
    <property type="entry name" value="YegS_C"/>
    <property type="match status" value="1"/>
</dbReference>